<dbReference type="AlphaFoldDB" id="A0A381UK76"/>
<dbReference type="EMBL" id="UINC01006609">
    <property type="protein sequence ID" value="SVA28576.1"/>
    <property type="molecule type" value="Genomic_DNA"/>
</dbReference>
<organism evidence="1">
    <name type="scientific">marine metagenome</name>
    <dbReference type="NCBI Taxonomy" id="408172"/>
    <lineage>
        <taxon>unclassified sequences</taxon>
        <taxon>metagenomes</taxon>
        <taxon>ecological metagenomes</taxon>
    </lineage>
</organism>
<accession>A0A381UK76</accession>
<proteinExistence type="predicted"/>
<protein>
    <submittedName>
        <fullName evidence="1">Uncharacterized protein</fullName>
    </submittedName>
</protein>
<evidence type="ECO:0000313" key="1">
    <source>
        <dbReference type="EMBL" id="SVA28576.1"/>
    </source>
</evidence>
<sequence length="89" mass="10286">MNKLLIIPLIFLVGYTAVAETGPWNKQADTKSWSIQKQNTAYRFEVRPGDGWGDGFKKSSRAEFSEKWNAPFNHETWYGMSIFIPKDIQ</sequence>
<dbReference type="Gene3D" id="2.60.120.200">
    <property type="match status" value="1"/>
</dbReference>
<gene>
    <name evidence="1" type="ORF">METZ01_LOCUS81430</name>
</gene>
<reference evidence="1" key="1">
    <citation type="submission" date="2018-05" db="EMBL/GenBank/DDBJ databases">
        <authorList>
            <person name="Lanie J.A."/>
            <person name="Ng W.-L."/>
            <person name="Kazmierczak K.M."/>
            <person name="Andrzejewski T.M."/>
            <person name="Davidsen T.M."/>
            <person name="Wayne K.J."/>
            <person name="Tettelin H."/>
            <person name="Glass J.I."/>
            <person name="Rusch D."/>
            <person name="Podicherti R."/>
            <person name="Tsui H.-C.T."/>
            <person name="Winkler M.E."/>
        </authorList>
    </citation>
    <scope>NUCLEOTIDE SEQUENCE</scope>
</reference>
<name>A0A381UK76_9ZZZZ</name>
<feature type="non-terminal residue" evidence="1">
    <location>
        <position position="89"/>
    </location>
</feature>